<dbReference type="AlphaFoldDB" id="A0A1I7W9E2"/>
<organism evidence="2 3">
    <name type="scientific">Heterorhabditis bacteriophora</name>
    <name type="common">Entomopathogenic nematode worm</name>
    <dbReference type="NCBI Taxonomy" id="37862"/>
    <lineage>
        <taxon>Eukaryota</taxon>
        <taxon>Metazoa</taxon>
        <taxon>Ecdysozoa</taxon>
        <taxon>Nematoda</taxon>
        <taxon>Chromadorea</taxon>
        <taxon>Rhabditida</taxon>
        <taxon>Rhabditina</taxon>
        <taxon>Rhabditomorpha</taxon>
        <taxon>Strongyloidea</taxon>
        <taxon>Heterorhabditidae</taxon>
        <taxon>Heterorhabditis</taxon>
    </lineage>
</organism>
<evidence type="ECO:0000256" key="1">
    <source>
        <dbReference type="SAM" id="Phobius"/>
    </source>
</evidence>
<proteinExistence type="predicted"/>
<keyword evidence="1" id="KW-1133">Transmembrane helix</keyword>
<protein>
    <submittedName>
        <fullName evidence="3">Transcriptional regulator</fullName>
    </submittedName>
</protein>
<dbReference type="WBParaSite" id="Hba_01272">
    <property type="protein sequence ID" value="Hba_01272"/>
    <property type="gene ID" value="Hba_01272"/>
</dbReference>
<evidence type="ECO:0000313" key="2">
    <source>
        <dbReference type="Proteomes" id="UP000095283"/>
    </source>
</evidence>
<name>A0A1I7W9E2_HETBA</name>
<keyword evidence="2" id="KW-1185">Reference proteome</keyword>
<dbReference type="Proteomes" id="UP000095283">
    <property type="component" value="Unplaced"/>
</dbReference>
<reference evidence="3" key="1">
    <citation type="submission" date="2016-11" db="UniProtKB">
        <authorList>
            <consortium name="WormBaseParasite"/>
        </authorList>
    </citation>
    <scope>IDENTIFICATION</scope>
</reference>
<evidence type="ECO:0000313" key="3">
    <source>
        <dbReference type="WBParaSite" id="Hba_01272"/>
    </source>
</evidence>
<keyword evidence="1" id="KW-0472">Membrane</keyword>
<keyword evidence="1" id="KW-0812">Transmembrane</keyword>
<accession>A0A1I7W9E2</accession>
<feature type="transmembrane region" description="Helical" evidence="1">
    <location>
        <begin position="22"/>
        <end position="39"/>
    </location>
</feature>
<sequence length="57" mass="6907">MAEKYYYGIRYKEIGLVTNCEIYVYMICYVYYKLITLFLKKQAETSLQKARLNAYNN</sequence>